<comment type="similarity">
    <text evidence="7">Belongs to the MraZ family.</text>
</comment>
<keyword evidence="6 7" id="KW-0804">Transcription</keyword>
<reference evidence="9 10" key="1">
    <citation type="submission" date="2020-04" db="EMBL/GenBank/DDBJ databases">
        <title>Usitatibacter rugosus gen. nov., sp. nov. and Usitatibacter palustris sp. nov., novel members of Usitatibacteraceae fam. nov. within the order Nitrosomonadales isolated from soil.</title>
        <authorList>
            <person name="Huber K.J."/>
            <person name="Neumann-Schaal M."/>
            <person name="Geppert A."/>
            <person name="Luckner M."/>
            <person name="Wanner G."/>
            <person name="Overmann J."/>
        </authorList>
    </citation>
    <scope>NUCLEOTIDE SEQUENCE [LARGE SCALE GENOMIC DNA]</scope>
    <source>
        <strain evidence="9 10">Swamp67</strain>
    </source>
</reference>
<evidence type="ECO:0000256" key="3">
    <source>
        <dbReference type="ARBA" id="ARBA00022737"/>
    </source>
</evidence>
<dbReference type="FunCoup" id="A0A6M4H5P0">
    <property type="interactions" value="228"/>
</dbReference>
<dbReference type="PROSITE" id="PS51740">
    <property type="entry name" value="SPOVT_ABRB"/>
    <property type="match status" value="2"/>
</dbReference>
<sequence length="148" mass="16122">MFQGASQLNLDAKGRMAVPTRVRDPLTAGGTVGVVLTAHPDGCLLLYPAPGWDPVRAQVMAFPSTNAQASLWKRVLIGFAEDLALDGAGRLLVSPELRTFAHIERRVMFVGQGSHFEIWDLEGWNAQLERLRSGGNPQLPPGMENFSL</sequence>
<dbReference type="InterPro" id="IPR038619">
    <property type="entry name" value="MraZ_sf"/>
</dbReference>
<dbReference type="EMBL" id="CP053073">
    <property type="protein sequence ID" value="QJR13844.1"/>
    <property type="molecule type" value="Genomic_DNA"/>
</dbReference>
<comment type="subcellular location">
    <subcellularLocation>
        <location evidence="7">Cytoplasm</location>
        <location evidence="7">Nucleoid</location>
    </subcellularLocation>
</comment>
<gene>
    <name evidence="7 9" type="primary">mraZ</name>
    <name evidence="9" type="ORF">DSM104440_00634</name>
</gene>
<evidence type="ECO:0000313" key="9">
    <source>
        <dbReference type="EMBL" id="QJR13844.1"/>
    </source>
</evidence>
<evidence type="ECO:0000313" key="10">
    <source>
        <dbReference type="Proteomes" id="UP000503096"/>
    </source>
</evidence>
<dbReference type="GO" id="GO:0009295">
    <property type="term" value="C:nucleoid"/>
    <property type="evidence" value="ECO:0007669"/>
    <property type="project" value="UniProtKB-SubCell"/>
</dbReference>
<dbReference type="KEGG" id="upl:DSM104440_00634"/>
<accession>A0A6M4H5P0</accession>
<dbReference type="Proteomes" id="UP000503096">
    <property type="component" value="Chromosome"/>
</dbReference>
<dbReference type="InParanoid" id="A0A6M4H5P0"/>
<proteinExistence type="inferred from homology"/>
<feature type="domain" description="SpoVT-AbrB" evidence="8">
    <location>
        <begin position="80"/>
        <end position="123"/>
    </location>
</feature>
<dbReference type="AlphaFoldDB" id="A0A6M4H5P0"/>
<evidence type="ECO:0000256" key="4">
    <source>
        <dbReference type="ARBA" id="ARBA00023015"/>
    </source>
</evidence>
<dbReference type="InterPro" id="IPR037914">
    <property type="entry name" value="SpoVT-AbrB_sf"/>
</dbReference>
<dbReference type="PANTHER" id="PTHR34701">
    <property type="entry name" value="TRANSCRIPTIONAL REGULATOR MRAZ"/>
    <property type="match status" value="1"/>
</dbReference>
<keyword evidence="2 7" id="KW-0963">Cytoplasm</keyword>
<dbReference type="SUPFAM" id="SSF89447">
    <property type="entry name" value="AbrB/MazE/MraZ-like"/>
    <property type="match status" value="1"/>
</dbReference>
<keyword evidence="4 7" id="KW-0805">Transcription regulation</keyword>
<dbReference type="GO" id="GO:0000976">
    <property type="term" value="F:transcription cis-regulatory region binding"/>
    <property type="evidence" value="ECO:0007669"/>
    <property type="project" value="TreeGrafter"/>
</dbReference>
<name>A0A6M4H5P0_9PROT</name>
<evidence type="ECO:0000256" key="2">
    <source>
        <dbReference type="ARBA" id="ARBA00022490"/>
    </source>
</evidence>
<dbReference type="PANTHER" id="PTHR34701:SF1">
    <property type="entry name" value="TRANSCRIPTIONAL REGULATOR MRAZ"/>
    <property type="match status" value="1"/>
</dbReference>
<keyword evidence="3" id="KW-0677">Repeat</keyword>
<dbReference type="InterPro" id="IPR020603">
    <property type="entry name" value="MraZ_dom"/>
</dbReference>
<protein>
    <recommendedName>
        <fullName evidence="1 7">Transcriptional regulator MraZ</fullName>
    </recommendedName>
</protein>
<evidence type="ECO:0000256" key="6">
    <source>
        <dbReference type="ARBA" id="ARBA00023163"/>
    </source>
</evidence>
<dbReference type="CDD" id="cd16321">
    <property type="entry name" value="MraZ_C"/>
    <property type="match status" value="1"/>
</dbReference>
<dbReference type="Pfam" id="PF02381">
    <property type="entry name" value="MraZ"/>
    <property type="match status" value="2"/>
</dbReference>
<dbReference type="InterPro" id="IPR007159">
    <property type="entry name" value="SpoVT-AbrB_dom"/>
</dbReference>
<dbReference type="GO" id="GO:0003700">
    <property type="term" value="F:DNA-binding transcription factor activity"/>
    <property type="evidence" value="ECO:0007669"/>
    <property type="project" value="UniProtKB-UniRule"/>
</dbReference>
<dbReference type="HAMAP" id="MF_01008">
    <property type="entry name" value="MraZ"/>
    <property type="match status" value="1"/>
</dbReference>
<keyword evidence="5 7" id="KW-0238">DNA-binding</keyword>
<dbReference type="InterPro" id="IPR035644">
    <property type="entry name" value="MraZ_C"/>
</dbReference>
<dbReference type="Gene3D" id="3.40.1550.20">
    <property type="entry name" value="Transcriptional regulator MraZ domain"/>
    <property type="match status" value="1"/>
</dbReference>
<dbReference type="InterPro" id="IPR003444">
    <property type="entry name" value="MraZ"/>
</dbReference>
<evidence type="ECO:0000256" key="1">
    <source>
        <dbReference type="ARBA" id="ARBA00013860"/>
    </source>
</evidence>
<evidence type="ECO:0000256" key="5">
    <source>
        <dbReference type="ARBA" id="ARBA00023125"/>
    </source>
</evidence>
<dbReference type="GO" id="GO:0005737">
    <property type="term" value="C:cytoplasm"/>
    <property type="evidence" value="ECO:0007669"/>
    <property type="project" value="UniProtKB-UniRule"/>
</dbReference>
<evidence type="ECO:0000259" key="8">
    <source>
        <dbReference type="PROSITE" id="PS51740"/>
    </source>
</evidence>
<keyword evidence="10" id="KW-1185">Reference proteome</keyword>
<comment type="subunit">
    <text evidence="7">Forms oligomers.</text>
</comment>
<organism evidence="9 10">
    <name type="scientific">Usitatibacter palustris</name>
    <dbReference type="NCBI Taxonomy" id="2732487"/>
    <lineage>
        <taxon>Bacteria</taxon>
        <taxon>Pseudomonadati</taxon>
        <taxon>Pseudomonadota</taxon>
        <taxon>Betaproteobacteria</taxon>
        <taxon>Nitrosomonadales</taxon>
        <taxon>Usitatibacteraceae</taxon>
        <taxon>Usitatibacter</taxon>
    </lineage>
</organism>
<dbReference type="NCBIfam" id="TIGR00242">
    <property type="entry name" value="division/cell wall cluster transcriptional repressor MraZ"/>
    <property type="match status" value="1"/>
</dbReference>
<dbReference type="InterPro" id="IPR035642">
    <property type="entry name" value="MraZ_N"/>
</dbReference>
<dbReference type="GO" id="GO:2000143">
    <property type="term" value="P:negative regulation of DNA-templated transcription initiation"/>
    <property type="evidence" value="ECO:0007669"/>
    <property type="project" value="TreeGrafter"/>
</dbReference>
<dbReference type="CDD" id="cd16320">
    <property type="entry name" value="MraZ_N"/>
    <property type="match status" value="1"/>
</dbReference>
<feature type="domain" description="SpoVT-AbrB" evidence="8">
    <location>
        <begin position="5"/>
        <end position="51"/>
    </location>
</feature>
<evidence type="ECO:0000256" key="7">
    <source>
        <dbReference type="HAMAP-Rule" id="MF_01008"/>
    </source>
</evidence>